<evidence type="ECO:0000313" key="1">
    <source>
        <dbReference type="EMBL" id="ABJ01822.1"/>
    </source>
</evidence>
<dbReference type="Proteomes" id="UP000008216">
    <property type="component" value="Chromosome"/>
</dbReference>
<reference evidence="1 2" key="1">
    <citation type="journal article" date="2007" name="J. Bacteriol.">
        <title>The genome sequence of avian pathogenic Escherichia coli strain O1:K1:H7 shares strong similarities with human extraintestinal pathogenic E. coli genomes.</title>
        <authorList>
            <person name="Johnson T.J."/>
            <person name="Kariyawasam S."/>
            <person name="Wannemuehler Y."/>
            <person name="Mangiamele P."/>
            <person name="Johnson S.J."/>
            <person name="Doetkott C."/>
            <person name="Skyberg J.A."/>
            <person name="Lynne A.M."/>
            <person name="Johnson J.R."/>
            <person name="Nolan L.K."/>
        </authorList>
    </citation>
    <scope>NUCLEOTIDE SEQUENCE [LARGE SCALE GENOMIC DNA]</scope>
    <source>
        <strain evidence="1">APEC O1</strain>
    </source>
</reference>
<evidence type="ECO:0000313" key="2">
    <source>
        <dbReference type="Proteomes" id="UP000008216"/>
    </source>
</evidence>
<accession>A0A0H2Z1U9</accession>
<name>A0A0H2Z1U9_ECOK1</name>
<proteinExistence type="predicted"/>
<dbReference type="AlphaFoldDB" id="A0A0H2Z1U9"/>
<gene>
    <name evidence="1" type="ORF">APECO1_4130</name>
</gene>
<protein>
    <submittedName>
        <fullName evidence="1">Uncharacterized protein</fullName>
    </submittedName>
</protein>
<keyword evidence="2" id="KW-1185">Reference proteome</keyword>
<dbReference type="KEGG" id="ecv:APECO1_4130"/>
<sequence length="97" mass="10731">MFNRFLLVFAFCGDSHNGTLSQAQSLQFKQAFRAGAFAVGSHSNFRSEALSFFYKLGSRAGVQTVRSGNGNFLLEHCISPTYRFSVVELKSSLAVRL</sequence>
<dbReference type="HOGENOM" id="CLU_2342488_0_0_6"/>
<dbReference type="EMBL" id="CP000468">
    <property type="protein sequence ID" value="ABJ01822.1"/>
    <property type="molecule type" value="Genomic_DNA"/>
</dbReference>
<organism evidence="1 2">
    <name type="scientific">Escherichia coli O1:K1 / APEC</name>
    <dbReference type="NCBI Taxonomy" id="405955"/>
    <lineage>
        <taxon>Bacteria</taxon>
        <taxon>Pseudomonadati</taxon>
        <taxon>Pseudomonadota</taxon>
        <taxon>Gammaproteobacteria</taxon>
        <taxon>Enterobacterales</taxon>
        <taxon>Enterobacteriaceae</taxon>
        <taxon>Escherichia</taxon>
    </lineage>
</organism>